<comment type="caution">
    <text evidence="4">The sequence shown here is derived from an EMBL/GenBank/DDBJ whole genome shotgun (WGS) entry which is preliminary data.</text>
</comment>
<proteinExistence type="inferred from homology"/>
<dbReference type="PANTHER" id="PTHR30466:SF11">
    <property type="entry name" value="FLAVIN-DEPENDENT MONOOXYGENASE, REDUCTASE SUBUNIT HSAB"/>
    <property type="match status" value="1"/>
</dbReference>
<reference evidence="4" key="1">
    <citation type="journal article" date="2015" name="Nature">
        <title>Complex archaea that bridge the gap between prokaryotes and eukaryotes.</title>
        <authorList>
            <person name="Spang A."/>
            <person name="Saw J.H."/>
            <person name="Jorgensen S.L."/>
            <person name="Zaremba-Niedzwiedzka K."/>
            <person name="Martijn J."/>
            <person name="Lind A.E."/>
            <person name="van Eijk R."/>
            <person name="Schleper C."/>
            <person name="Guy L."/>
            <person name="Ettema T.J."/>
        </authorList>
    </citation>
    <scope>NUCLEOTIDE SEQUENCE</scope>
</reference>
<feature type="domain" description="Flavin reductase like" evidence="3">
    <location>
        <begin position="30"/>
        <end position="174"/>
    </location>
</feature>
<evidence type="ECO:0000313" key="4">
    <source>
        <dbReference type="EMBL" id="KKL26033.1"/>
    </source>
</evidence>
<organism evidence="4">
    <name type="scientific">marine sediment metagenome</name>
    <dbReference type="NCBI Taxonomy" id="412755"/>
    <lineage>
        <taxon>unclassified sequences</taxon>
        <taxon>metagenomes</taxon>
        <taxon>ecological metagenomes</taxon>
    </lineage>
</organism>
<dbReference type="SUPFAM" id="SSF50475">
    <property type="entry name" value="FMN-binding split barrel"/>
    <property type="match status" value="1"/>
</dbReference>
<evidence type="ECO:0000259" key="3">
    <source>
        <dbReference type="SMART" id="SM00903"/>
    </source>
</evidence>
<evidence type="ECO:0000256" key="2">
    <source>
        <dbReference type="ARBA" id="ARBA00023002"/>
    </source>
</evidence>
<dbReference type="SMART" id="SM00903">
    <property type="entry name" value="Flavin_Reduct"/>
    <property type="match status" value="1"/>
</dbReference>
<dbReference type="InterPro" id="IPR012349">
    <property type="entry name" value="Split_barrel_FMN-bd"/>
</dbReference>
<dbReference type="AlphaFoldDB" id="A0A0F9EQ76"/>
<comment type="similarity">
    <text evidence="1">Belongs to the non-flavoprotein flavin reductase family.</text>
</comment>
<keyword evidence="2" id="KW-0560">Oxidoreductase</keyword>
<sequence length="179" mass="19214">MPPWHRCAMNDPMQPFIPLPDATVELRRAFGRFGTGVTVITVQTPLGPLGMTANSFSSVSLDPPLILWSPALSSKRHDAFTQAAHFAVHILGADQKDLADSFAISGNAFDQLNWSAGPNGAPTLTGCLATFHCETFAIHPAGDHSVILGQVQYAAFHPDENAPALLFEQGRFGEFTPSD</sequence>
<dbReference type="GO" id="GO:0010181">
    <property type="term" value="F:FMN binding"/>
    <property type="evidence" value="ECO:0007669"/>
    <property type="project" value="InterPro"/>
</dbReference>
<accession>A0A0F9EQ76</accession>
<dbReference type="InterPro" id="IPR002563">
    <property type="entry name" value="Flavin_Rdtase-like_dom"/>
</dbReference>
<dbReference type="Pfam" id="PF01613">
    <property type="entry name" value="Flavin_Reduct"/>
    <property type="match status" value="1"/>
</dbReference>
<dbReference type="PANTHER" id="PTHR30466">
    <property type="entry name" value="FLAVIN REDUCTASE"/>
    <property type="match status" value="1"/>
</dbReference>
<dbReference type="Gene3D" id="2.30.110.10">
    <property type="entry name" value="Electron Transport, Fmn-binding Protein, Chain A"/>
    <property type="match status" value="1"/>
</dbReference>
<evidence type="ECO:0000256" key="1">
    <source>
        <dbReference type="ARBA" id="ARBA00008898"/>
    </source>
</evidence>
<dbReference type="InterPro" id="IPR050268">
    <property type="entry name" value="NADH-dep_flavin_reductase"/>
</dbReference>
<name>A0A0F9EQ76_9ZZZZ</name>
<protein>
    <recommendedName>
        <fullName evidence="3">Flavin reductase like domain-containing protein</fullName>
    </recommendedName>
</protein>
<dbReference type="EMBL" id="LAZR01035989">
    <property type="protein sequence ID" value="KKL26033.1"/>
    <property type="molecule type" value="Genomic_DNA"/>
</dbReference>
<dbReference type="GO" id="GO:0042602">
    <property type="term" value="F:riboflavin reductase (NADPH) activity"/>
    <property type="evidence" value="ECO:0007669"/>
    <property type="project" value="TreeGrafter"/>
</dbReference>
<gene>
    <name evidence="4" type="ORF">LCGC14_2399320</name>
</gene>